<comment type="similarity">
    <text evidence="1">Belongs to the membrane fusion protein (MFP) (TC 8.A.1) family.</text>
</comment>
<dbReference type="PANTHER" id="PTHR30469:SF18">
    <property type="entry name" value="RESISTANCE-NODULATION-CELL DIVISION (RND) EFFLUX MEMBRANE FUSION PROTEIN-RELATED"/>
    <property type="match status" value="1"/>
</dbReference>
<dbReference type="InterPro" id="IPR058792">
    <property type="entry name" value="Beta-barrel_RND_2"/>
</dbReference>
<evidence type="ECO:0000259" key="4">
    <source>
        <dbReference type="Pfam" id="PF25954"/>
    </source>
</evidence>
<dbReference type="GeneID" id="95764293"/>
<organism evidence="5 7">
    <name type="scientific">Xanthobacter flavus</name>
    <dbReference type="NCBI Taxonomy" id="281"/>
    <lineage>
        <taxon>Bacteria</taxon>
        <taxon>Pseudomonadati</taxon>
        <taxon>Pseudomonadota</taxon>
        <taxon>Alphaproteobacteria</taxon>
        <taxon>Hyphomicrobiales</taxon>
        <taxon>Xanthobacteraceae</taxon>
        <taxon>Xanthobacter</taxon>
    </lineage>
</organism>
<feature type="signal peptide" evidence="3">
    <location>
        <begin position="1"/>
        <end position="40"/>
    </location>
</feature>
<evidence type="ECO:0000256" key="3">
    <source>
        <dbReference type="SAM" id="SignalP"/>
    </source>
</evidence>
<evidence type="ECO:0000256" key="1">
    <source>
        <dbReference type="ARBA" id="ARBA00009477"/>
    </source>
</evidence>
<accession>A0A9W6FMV4</accession>
<dbReference type="GO" id="GO:1990281">
    <property type="term" value="C:efflux pump complex"/>
    <property type="evidence" value="ECO:0007669"/>
    <property type="project" value="TreeGrafter"/>
</dbReference>
<dbReference type="Gene3D" id="2.40.30.170">
    <property type="match status" value="1"/>
</dbReference>
<dbReference type="AlphaFoldDB" id="A0A9W6FMV4"/>
<protein>
    <submittedName>
        <fullName evidence="5">Multidrug transporter</fullName>
    </submittedName>
    <submittedName>
        <fullName evidence="6">RND family efflux transporter MFP subunit</fullName>
    </submittedName>
</protein>
<evidence type="ECO:0000313" key="6">
    <source>
        <dbReference type="EMBL" id="MDR6334940.1"/>
    </source>
</evidence>
<reference evidence="6 8" key="2">
    <citation type="submission" date="2023-07" db="EMBL/GenBank/DDBJ databases">
        <title>Genomic Encyclopedia of Type Strains, Phase IV (KMG-IV): sequencing the most valuable type-strain genomes for metagenomic binning, comparative biology and taxonomic classification.</title>
        <authorList>
            <person name="Goeker M."/>
        </authorList>
    </citation>
    <scope>NUCLEOTIDE SEQUENCE [LARGE SCALE GENOMIC DNA]</scope>
    <source>
        <strain evidence="6 8">DSM 338</strain>
    </source>
</reference>
<dbReference type="PANTHER" id="PTHR30469">
    <property type="entry name" value="MULTIDRUG RESISTANCE PROTEIN MDTA"/>
    <property type="match status" value="1"/>
</dbReference>
<sequence length="412" mass="43421">MPRLDVPIRTGRRLKGLAALLLTGAAVLLAGCGQENPANAGEAPASQEAPAALARPVQVTTVSFRPRQTQKSFVGVVRARREIDLAFRVGGKVVQRLVEVGDRIEPGTVVARLDKEDLKLELESAKAEMQAANANLAQTTTEDTRYRALTAKGAASNADLDRKSLAKEEAVGRLERAKRSLELAENRLSYADLVTDAAGVVVATSAEPGQVVASGQTIVRVARLDEKEALVSLPETALADARTADAVVTLWADPGRRIPARLRELSPQADVTSRTYPARFSLEGADGTVALGMTATVTLRPKDQQQVARLPLSALIDRGHGPQVFVVDGATHAIVARPVEIAAYTGDEVLLSGGVAPGDAVVILGVQTLLPGQKVRTVQAPAVTEVAERLPSVETRRAQAPAAGTSVAEQRP</sequence>
<proteinExistence type="inferred from homology"/>
<name>A0A9W6FMV4_XANFL</name>
<dbReference type="NCBIfam" id="TIGR01730">
    <property type="entry name" value="RND_mfp"/>
    <property type="match status" value="1"/>
</dbReference>
<dbReference type="Gene3D" id="2.40.50.100">
    <property type="match status" value="1"/>
</dbReference>
<evidence type="ECO:0000313" key="5">
    <source>
        <dbReference type="EMBL" id="GLI23837.1"/>
    </source>
</evidence>
<dbReference type="Proteomes" id="UP001144397">
    <property type="component" value="Unassembled WGS sequence"/>
</dbReference>
<comment type="caution">
    <text evidence="5">The sequence shown here is derived from an EMBL/GenBank/DDBJ whole genome shotgun (WGS) entry which is preliminary data.</text>
</comment>
<dbReference type="PROSITE" id="PS51257">
    <property type="entry name" value="PROKAR_LIPOPROTEIN"/>
    <property type="match status" value="1"/>
</dbReference>
<feature type="domain" description="CusB-like beta-barrel" evidence="4">
    <location>
        <begin position="231"/>
        <end position="301"/>
    </location>
</feature>
<dbReference type="GO" id="GO:0015562">
    <property type="term" value="F:efflux transmembrane transporter activity"/>
    <property type="evidence" value="ECO:0007669"/>
    <property type="project" value="TreeGrafter"/>
</dbReference>
<keyword evidence="3" id="KW-0732">Signal</keyword>
<evidence type="ECO:0000313" key="7">
    <source>
        <dbReference type="Proteomes" id="UP001144397"/>
    </source>
</evidence>
<dbReference type="EMBL" id="JAVDPY010000006">
    <property type="protein sequence ID" value="MDR6334940.1"/>
    <property type="molecule type" value="Genomic_DNA"/>
</dbReference>
<reference evidence="5" key="1">
    <citation type="submission" date="2022-12" db="EMBL/GenBank/DDBJ databases">
        <title>Reference genome sequencing for broad-spectrum identification of bacterial and archaeal isolates by mass spectrometry.</title>
        <authorList>
            <person name="Sekiguchi Y."/>
            <person name="Tourlousse D.M."/>
        </authorList>
    </citation>
    <scope>NUCLEOTIDE SEQUENCE</scope>
    <source>
        <strain evidence="5">301</strain>
    </source>
</reference>
<keyword evidence="2" id="KW-0175">Coiled coil</keyword>
<dbReference type="SUPFAM" id="SSF111369">
    <property type="entry name" value="HlyD-like secretion proteins"/>
    <property type="match status" value="1"/>
</dbReference>
<dbReference type="Gene3D" id="1.10.287.470">
    <property type="entry name" value="Helix hairpin bin"/>
    <property type="match status" value="1"/>
</dbReference>
<gene>
    <name evidence="6" type="ORF">GGQ86_003430</name>
    <name evidence="5" type="ORF">XFLAVUS301_35110</name>
</gene>
<dbReference type="RefSeq" id="WP_281808670.1">
    <property type="nucleotide sequence ID" value="NZ_BSDO01000005.1"/>
</dbReference>
<feature type="coiled-coil region" evidence="2">
    <location>
        <begin position="115"/>
        <end position="142"/>
    </location>
</feature>
<dbReference type="Pfam" id="PF25954">
    <property type="entry name" value="Beta-barrel_RND_2"/>
    <property type="match status" value="1"/>
</dbReference>
<evidence type="ECO:0000313" key="8">
    <source>
        <dbReference type="Proteomes" id="UP001245370"/>
    </source>
</evidence>
<dbReference type="Gene3D" id="2.40.420.20">
    <property type="match status" value="1"/>
</dbReference>
<feature type="chain" id="PRO_5040755842" evidence="3">
    <location>
        <begin position="41"/>
        <end position="412"/>
    </location>
</feature>
<dbReference type="Proteomes" id="UP001245370">
    <property type="component" value="Unassembled WGS sequence"/>
</dbReference>
<keyword evidence="8" id="KW-1185">Reference proteome</keyword>
<dbReference type="EMBL" id="BSDO01000005">
    <property type="protein sequence ID" value="GLI23837.1"/>
    <property type="molecule type" value="Genomic_DNA"/>
</dbReference>
<evidence type="ECO:0000256" key="2">
    <source>
        <dbReference type="SAM" id="Coils"/>
    </source>
</evidence>
<dbReference type="InterPro" id="IPR006143">
    <property type="entry name" value="RND_pump_MFP"/>
</dbReference>